<name>K0TD87_THAOC</name>
<keyword evidence="2" id="KW-1185">Reference proteome</keyword>
<accession>K0TD87</accession>
<gene>
    <name evidence="1" type="ORF">THAOC_07096</name>
</gene>
<dbReference type="EMBL" id="AGNL01007198">
    <property type="protein sequence ID" value="EJK71461.1"/>
    <property type="molecule type" value="Genomic_DNA"/>
</dbReference>
<comment type="caution">
    <text evidence="1">The sequence shown here is derived from an EMBL/GenBank/DDBJ whole genome shotgun (WGS) entry which is preliminary data.</text>
</comment>
<sequence>MAPYRSRTDEKMVPSHCLAVLSLPPGQLAPQVSPRPAITQTFGRHAGRSASAAAPAGGPCNAELCDACCILITYLPPTSTLTMQVQEFKWSWRTFSINISLPDADVVAHGREGDRRDIIGTSPVQSMQCIAVWAARAAMCFGAADNTPTSVNATTSV</sequence>
<dbReference type="AlphaFoldDB" id="K0TD87"/>
<protein>
    <submittedName>
        <fullName evidence="1">Uncharacterized protein</fullName>
    </submittedName>
</protein>
<evidence type="ECO:0000313" key="1">
    <source>
        <dbReference type="EMBL" id="EJK71461.1"/>
    </source>
</evidence>
<organism evidence="1 2">
    <name type="scientific">Thalassiosira oceanica</name>
    <name type="common">Marine diatom</name>
    <dbReference type="NCBI Taxonomy" id="159749"/>
    <lineage>
        <taxon>Eukaryota</taxon>
        <taxon>Sar</taxon>
        <taxon>Stramenopiles</taxon>
        <taxon>Ochrophyta</taxon>
        <taxon>Bacillariophyta</taxon>
        <taxon>Coscinodiscophyceae</taxon>
        <taxon>Thalassiosirophycidae</taxon>
        <taxon>Thalassiosirales</taxon>
        <taxon>Thalassiosiraceae</taxon>
        <taxon>Thalassiosira</taxon>
    </lineage>
</organism>
<reference evidence="1 2" key="1">
    <citation type="journal article" date="2012" name="Genome Biol.">
        <title>Genome and low-iron response of an oceanic diatom adapted to chronic iron limitation.</title>
        <authorList>
            <person name="Lommer M."/>
            <person name="Specht M."/>
            <person name="Roy A.S."/>
            <person name="Kraemer L."/>
            <person name="Andreson R."/>
            <person name="Gutowska M.A."/>
            <person name="Wolf J."/>
            <person name="Bergner S.V."/>
            <person name="Schilhabel M.B."/>
            <person name="Klostermeier U.C."/>
            <person name="Beiko R.G."/>
            <person name="Rosenstiel P."/>
            <person name="Hippler M."/>
            <person name="Laroche J."/>
        </authorList>
    </citation>
    <scope>NUCLEOTIDE SEQUENCE [LARGE SCALE GENOMIC DNA]</scope>
    <source>
        <strain evidence="1 2">CCMP1005</strain>
    </source>
</reference>
<evidence type="ECO:0000313" key="2">
    <source>
        <dbReference type="Proteomes" id="UP000266841"/>
    </source>
</evidence>
<dbReference type="Proteomes" id="UP000266841">
    <property type="component" value="Unassembled WGS sequence"/>
</dbReference>
<proteinExistence type="predicted"/>